<name>A0A4Y7RHM4_9FIRM</name>
<evidence type="ECO:0008006" key="3">
    <source>
        <dbReference type="Google" id="ProtNLM"/>
    </source>
</evidence>
<dbReference type="Proteomes" id="UP000298324">
    <property type="component" value="Unassembled WGS sequence"/>
</dbReference>
<proteinExistence type="predicted"/>
<gene>
    <name evidence="1" type="ORF">Psch_01747</name>
</gene>
<evidence type="ECO:0000313" key="1">
    <source>
        <dbReference type="EMBL" id="TEB08192.1"/>
    </source>
</evidence>
<dbReference type="Pfam" id="PF21748">
    <property type="entry name" value="UPF0150"/>
    <property type="match status" value="1"/>
</dbReference>
<dbReference type="RefSeq" id="WP_190239888.1">
    <property type="nucleotide sequence ID" value="NZ_QFGA01000001.1"/>
</dbReference>
<dbReference type="InterPro" id="IPR049389">
    <property type="entry name" value="TTHA0281-like"/>
</dbReference>
<accession>A0A4Y7RHM4</accession>
<comment type="caution">
    <text evidence="1">The sequence shown here is derived from an EMBL/GenBank/DDBJ whole genome shotgun (WGS) entry which is preliminary data.</text>
</comment>
<evidence type="ECO:0000313" key="2">
    <source>
        <dbReference type="Proteomes" id="UP000298324"/>
    </source>
</evidence>
<keyword evidence="2" id="KW-1185">Reference proteome</keyword>
<dbReference type="EMBL" id="QFGA01000001">
    <property type="protein sequence ID" value="TEB08192.1"/>
    <property type="molecule type" value="Genomic_DNA"/>
</dbReference>
<sequence length="82" mass="9312">MPILTAFTEAAMHEAKYKILEDGTFWGEIQSCPGVWANKETLESCREVLREVLEEWLILKLLDRDPLPKVGKIDLNAVVAEV</sequence>
<dbReference type="SUPFAM" id="SSF143100">
    <property type="entry name" value="TTHA1013/TTHA0281-like"/>
    <property type="match status" value="1"/>
</dbReference>
<dbReference type="AlphaFoldDB" id="A0A4Y7RHM4"/>
<organism evidence="1 2">
    <name type="scientific">Pelotomaculum schinkii</name>
    <dbReference type="NCBI Taxonomy" id="78350"/>
    <lineage>
        <taxon>Bacteria</taxon>
        <taxon>Bacillati</taxon>
        <taxon>Bacillota</taxon>
        <taxon>Clostridia</taxon>
        <taxon>Eubacteriales</taxon>
        <taxon>Desulfotomaculaceae</taxon>
        <taxon>Pelotomaculum</taxon>
    </lineage>
</organism>
<reference evidence="1 2" key="1">
    <citation type="journal article" date="2018" name="Environ. Microbiol.">
        <title>Novel energy conservation strategies and behaviour of Pelotomaculum schinkii driving syntrophic propionate catabolism.</title>
        <authorList>
            <person name="Hidalgo-Ahumada C.A.P."/>
            <person name="Nobu M.K."/>
            <person name="Narihiro T."/>
            <person name="Tamaki H."/>
            <person name="Liu W.T."/>
            <person name="Kamagata Y."/>
            <person name="Stams A.J.M."/>
            <person name="Imachi H."/>
            <person name="Sousa D.Z."/>
        </authorList>
    </citation>
    <scope>NUCLEOTIDE SEQUENCE [LARGE SCALE GENOMIC DNA]</scope>
    <source>
        <strain evidence="1 2">HH</strain>
    </source>
</reference>
<protein>
    <recommendedName>
        <fullName evidence="3">HicB family protein</fullName>
    </recommendedName>
</protein>
<dbReference type="Gene3D" id="3.30.160.250">
    <property type="match status" value="1"/>
</dbReference>
<dbReference type="InterPro" id="IPR035069">
    <property type="entry name" value="TTHA1013/TTHA0281-like"/>
</dbReference>